<keyword evidence="1" id="KW-0472">Membrane</keyword>
<gene>
    <name evidence="2" type="ORF">HF519_17835</name>
</gene>
<name>A0A848DL23_9PSEU</name>
<dbReference type="AlphaFoldDB" id="A0A848DL23"/>
<sequence>MTVGAEREPEIRTLPPDVVAGDLRRIHVLRDIALALVALLALVGATGLLGVRAGSEAVSADGYDVQVDYPRITRGGLPADFDIRVERPGGFGGNLVTIAVTKEHLELFDIRRVFPSPVREASDRSLVYWTFEPPPSDILDVSLTAETGETLGQVGIHDAEMQVIVGGSRVAQIPLSTVVVP</sequence>
<protein>
    <submittedName>
        <fullName evidence="2">Uncharacterized protein</fullName>
    </submittedName>
</protein>
<dbReference type="RefSeq" id="WP_169414102.1">
    <property type="nucleotide sequence ID" value="NZ_JAAXKZ010000067.1"/>
</dbReference>
<evidence type="ECO:0000313" key="3">
    <source>
        <dbReference type="Proteomes" id="UP000586918"/>
    </source>
</evidence>
<reference evidence="2 3" key="1">
    <citation type="submission" date="2020-04" db="EMBL/GenBank/DDBJ databases">
        <authorList>
            <person name="Klaysubun C."/>
            <person name="Duangmal K."/>
            <person name="Lipun K."/>
        </authorList>
    </citation>
    <scope>NUCLEOTIDE SEQUENCE [LARGE SCALE GENOMIC DNA]</scope>
    <source>
        <strain evidence="2 3">DSM 45300</strain>
    </source>
</reference>
<evidence type="ECO:0000256" key="1">
    <source>
        <dbReference type="SAM" id="Phobius"/>
    </source>
</evidence>
<keyword evidence="3" id="KW-1185">Reference proteome</keyword>
<dbReference type="EMBL" id="JAAXKZ010000067">
    <property type="protein sequence ID" value="NMH93402.1"/>
    <property type="molecule type" value="Genomic_DNA"/>
</dbReference>
<proteinExistence type="predicted"/>
<accession>A0A848DL23</accession>
<feature type="transmembrane region" description="Helical" evidence="1">
    <location>
        <begin position="32"/>
        <end position="51"/>
    </location>
</feature>
<organism evidence="2 3">
    <name type="scientific">Pseudonocardia bannensis</name>
    <dbReference type="NCBI Taxonomy" id="630973"/>
    <lineage>
        <taxon>Bacteria</taxon>
        <taxon>Bacillati</taxon>
        <taxon>Actinomycetota</taxon>
        <taxon>Actinomycetes</taxon>
        <taxon>Pseudonocardiales</taxon>
        <taxon>Pseudonocardiaceae</taxon>
        <taxon>Pseudonocardia</taxon>
    </lineage>
</organism>
<keyword evidence="1" id="KW-1133">Transmembrane helix</keyword>
<dbReference type="Proteomes" id="UP000586918">
    <property type="component" value="Unassembled WGS sequence"/>
</dbReference>
<keyword evidence="1" id="KW-0812">Transmembrane</keyword>
<evidence type="ECO:0000313" key="2">
    <source>
        <dbReference type="EMBL" id="NMH93402.1"/>
    </source>
</evidence>
<comment type="caution">
    <text evidence="2">The sequence shown here is derived from an EMBL/GenBank/DDBJ whole genome shotgun (WGS) entry which is preliminary data.</text>
</comment>